<dbReference type="PANTHER" id="PTHR34835:SF90">
    <property type="entry name" value="AMINOTRANSFERASE-LIKE PLANT MOBILE DOMAIN-CONTAINING PROTEIN"/>
    <property type="match status" value="1"/>
</dbReference>
<protein>
    <recommendedName>
        <fullName evidence="4">Aminotransferase-like plant mobile domain-containing protein</fullName>
    </recommendedName>
</protein>
<evidence type="ECO:0008006" key="4">
    <source>
        <dbReference type="Google" id="ProtNLM"/>
    </source>
</evidence>
<evidence type="ECO:0000313" key="2">
    <source>
        <dbReference type="EMBL" id="KAD5507704.1"/>
    </source>
</evidence>
<evidence type="ECO:0000256" key="1">
    <source>
        <dbReference type="SAM" id="MobiDB-lite"/>
    </source>
</evidence>
<dbReference type="PANTHER" id="PTHR34835">
    <property type="entry name" value="OS07G0283600 PROTEIN-RELATED"/>
    <property type="match status" value="1"/>
</dbReference>
<dbReference type="Proteomes" id="UP000326396">
    <property type="component" value="Linkage Group LG16"/>
</dbReference>
<evidence type="ECO:0000313" key="3">
    <source>
        <dbReference type="Proteomes" id="UP000326396"/>
    </source>
</evidence>
<feature type="compositionally biased region" description="Basic residues" evidence="1">
    <location>
        <begin position="1"/>
        <end position="11"/>
    </location>
</feature>
<dbReference type="OrthoDB" id="1741703at2759"/>
<dbReference type="AlphaFoldDB" id="A0A5N6NWQ1"/>
<keyword evidence="3" id="KW-1185">Reference proteome</keyword>
<comment type="caution">
    <text evidence="2">The sequence shown here is derived from an EMBL/GenBank/DDBJ whole genome shotgun (WGS) entry which is preliminary data.</text>
</comment>
<sequence>MMMISKHHHPPKSTPKTGTSKSKFVEFDSTNRLRLRNPPKSLCEFHDIRTAEQKAAVDDIGFGRITPGLVYQTLGIPMGKLLLKEKKIPSLADTVVAEFRQQFKEINGIPTIKTITDLVKCSGDSERLFKINFLVAFNTIIAQMSQGPTANMTFFTSLKQGAYFKSFDWCSYIITCLNRTKDK</sequence>
<accession>A0A5N6NWQ1</accession>
<name>A0A5N6NWQ1_9ASTR</name>
<dbReference type="EMBL" id="SZYD01000008">
    <property type="protein sequence ID" value="KAD5507704.1"/>
    <property type="molecule type" value="Genomic_DNA"/>
</dbReference>
<reference evidence="2 3" key="1">
    <citation type="submission" date="2019-05" db="EMBL/GenBank/DDBJ databases">
        <title>Mikania micrantha, genome provides insights into the molecular mechanism of rapid growth.</title>
        <authorList>
            <person name="Liu B."/>
        </authorList>
    </citation>
    <scope>NUCLEOTIDE SEQUENCE [LARGE SCALE GENOMIC DNA]</scope>
    <source>
        <strain evidence="2">NLD-2019</strain>
        <tissue evidence="2">Leaf</tissue>
    </source>
</reference>
<organism evidence="2 3">
    <name type="scientific">Mikania micrantha</name>
    <name type="common">bitter vine</name>
    <dbReference type="NCBI Taxonomy" id="192012"/>
    <lineage>
        <taxon>Eukaryota</taxon>
        <taxon>Viridiplantae</taxon>
        <taxon>Streptophyta</taxon>
        <taxon>Embryophyta</taxon>
        <taxon>Tracheophyta</taxon>
        <taxon>Spermatophyta</taxon>
        <taxon>Magnoliopsida</taxon>
        <taxon>eudicotyledons</taxon>
        <taxon>Gunneridae</taxon>
        <taxon>Pentapetalae</taxon>
        <taxon>asterids</taxon>
        <taxon>campanulids</taxon>
        <taxon>Asterales</taxon>
        <taxon>Asteraceae</taxon>
        <taxon>Asteroideae</taxon>
        <taxon>Heliantheae alliance</taxon>
        <taxon>Eupatorieae</taxon>
        <taxon>Mikania</taxon>
    </lineage>
</organism>
<feature type="region of interest" description="Disordered" evidence="1">
    <location>
        <begin position="1"/>
        <end position="22"/>
    </location>
</feature>
<proteinExistence type="predicted"/>
<gene>
    <name evidence="2" type="ORF">E3N88_15407</name>
</gene>